<dbReference type="AlphaFoldDB" id="A0AAE0T1Z9"/>
<proteinExistence type="predicted"/>
<comment type="caution">
    <text evidence="1">The sequence shown here is derived from an EMBL/GenBank/DDBJ whole genome shotgun (WGS) entry which is preliminary data.</text>
</comment>
<organism evidence="1 2">
    <name type="scientific">Potamilus streckersoni</name>
    <dbReference type="NCBI Taxonomy" id="2493646"/>
    <lineage>
        <taxon>Eukaryota</taxon>
        <taxon>Metazoa</taxon>
        <taxon>Spiralia</taxon>
        <taxon>Lophotrochozoa</taxon>
        <taxon>Mollusca</taxon>
        <taxon>Bivalvia</taxon>
        <taxon>Autobranchia</taxon>
        <taxon>Heteroconchia</taxon>
        <taxon>Palaeoheterodonta</taxon>
        <taxon>Unionida</taxon>
        <taxon>Unionoidea</taxon>
        <taxon>Unionidae</taxon>
        <taxon>Ambleminae</taxon>
        <taxon>Lampsilini</taxon>
        <taxon>Potamilus</taxon>
    </lineage>
</organism>
<dbReference type="EMBL" id="JAEAOA010002350">
    <property type="protein sequence ID" value="KAK3601795.1"/>
    <property type="molecule type" value="Genomic_DNA"/>
</dbReference>
<sequence>MFFAAEARFIITDYLPMMETDVVMKYYVDKRLINNIMVTFQYCRRRREIDVDLCLDVICIYLRVMPPTMRGRVTGIQHVLIWRVNYINSIGSTDVNCNGTRAIGSNLLIFMTTITDTKYTALEFA</sequence>
<accession>A0AAE0T1Z9</accession>
<name>A0AAE0T1Z9_9BIVA</name>
<reference evidence="1" key="1">
    <citation type="journal article" date="2021" name="Genome Biol. Evol.">
        <title>A High-Quality Reference Genome for a Parasitic Bivalve with Doubly Uniparental Inheritance (Bivalvia: Unionida).</title>
        <authorList>
            <person name="Smith C.H."/>
        </authorList>
    </citation>
    <scope>NUCLEOTIDE SEQUENCE</scope>
    <source>
        <strain evidence="1">CHS0354</strain>
    </source>
</reference>
<reference evidence="1" key="2">
    <citation type="journal article" date="2021" name="Genome Biol. Evol.">
        <title>Developing a high-quality reference genome for a parasitic bivalve with doubly uniparental inheritance (Bivalvia: Unionida).</title>
        <authorList>
            <person name="Smith C.H."/>
        </authorList>
    </citation>
    <scope>NUCLEOTIDE SEQUENCE</scope>
    <source>
        <strain evidence="1">CHS0354</strain>
        <tissue evidence="1">Mantle</tissue>
    </source>
</reference>
<reference evidence="1" key="3">
    <citation type="submission" date="2023-05" db="EMBL/GenBank/DDBJ databases">
        <authorList>
            <person name="Smith C.H."/>
        </authorList>
    </citation>
    <scope>NUCLEOTIDE SEQUENCE</scope>
    <source>
        <strain evidence="1">CHS0354</strain>
        <tissue evidence="1">Mantle</tissue>
    </source>
</reference>
<gene>
    <name evidence="1" type="ORF">CHS0354_041707</name>
</gene>
<evidence type="ECO:0000313" key="1">
    <source>
        <dbReference type="EMBL" id="KAK3601795.1"/>
    </source>
</evidence>
<protein>
    <submittedName>
        <fullName evidence="1">Uncharacterized protein</fullName>
    </submittedName>
</protein>
<dbReference type="Proteomes" id="UP001195483">
    <property type="component" value="Unassembled WGS sequence"/>
</dbReference>
<keyword evidence="2" id="KW-1185">Reference proteome</keyword>
<evidence type="ECO:0000313" key="2">
    <source>
        <dbReference type="Proteomes" id="UP001195483"/>
    </source>
</evidence>